<feature type="domain" description="ATPase AAA-type core" evidence="1">
    <location>
        <begin position="44"/>
        <end position="355"/>
    </location>
</feature>
<reference evidence="2 3" key="1">
    <citation type="submission" date="2016-10" db="EMBL/GenBank/DDBJ databases">
        <authorList>
            <person name="Varghese N."/>
            <person name="Submissions S."/>
        </authorList>
    </citation>
    <scope>NUCLEOTIDE SEQUENCE [LARGE SCALE GENOMIC DNA]</scope>
    <source>
        <strain evidence="2 3">NLAE-zl-C196</strain>
    </source>
</reference>
<gene>
    <name evidence="2" type="ORF">SAMN05216521_105835</name>
</gene>
<dbReference type="GO" id="GO:0016887">
    <property type="term" value="F:ATP hydrolysis activity"/>
    <property type="evidence" value="ECO:0007669"/>
    <property type="project" value="InterPro"/>
</dbReference>
<dbReference type="PANTHER" id="PTHR40396:SF1">
    <property type="entry name" value="ATPASE AAA-TYPE CORE DOMAIN-CONTAINING PROTEIN"/>
    <property type="match status" value="1"/>
</dbReference>
<dbReference type="AlphaFoldDB" id="A0A1I0JKE4"/>
<sequence>MLIQFNFKNFKSFRDEVSLDLSATKITEHEDHVVDIANDKLLKVAAIYGANASGKSNVYDAFDYMTYYVAESFKFGDEDENRRKKEADYMKVTPFLFDDNSRNEETTFEVFYVDNSENTGKIYQYGFSLKADEVVEEWLYSKAKTARNNYRTVFYRKKGEELEMNGFSKSHVENIKASLNKEALIVSLGAKLRVAKLKKVRDWFLNNDIIDFGDPAENFFRSRVLPDGFIDSKEVQENVVKYFASFDEAIQDFEVEELPPEDEKDTSKSYTIDALHRKVGSQEMASIPLKQESSGTLKMFALYPSLKDVLDNGGTLFVDELNARLHPLLVRNIILTFLSPEINTQNAQLVFTTHDIWQFSNELLRRDEIWMVNKNKDGVSELYSLAEFKDEDGNKVRRDEALAKNYLTGNYGAIPALKPMKMLTGRAADDE</sequence>
<accession>A0A1I0JKE4</accession>
<proteinExistence type="predicted"/>
<protein>
    <recommendedName>
        <fullName evidence="1">ATPase AAA-type core domain-containing protein</fullName>
    </recommendedName>
</protein>
<dbReference type="Proteomes" id="UP000182121">
    <property type="component" value="Unassembled WGS sequence"/>
</dbReference>
<dbReference type="PANTHER" id="PTHR40396">
    <property type="entry name" value="ATPASE-LIKE PROTEIN"/>
    <property type="match status" value="1"/>
</dbReference>
<dbReference type="Gene3D" id="3.40.50.300">
    <property type="entry name" value="P-loop containing nucleotide triphosphate hydrolases"/>
    <property type="match status" value="1"/>
</dbReference>
<dbReference type="GO" id="GO:0005524">
    <property type="term" value="F:ATP binding"/>
    <property type="evidence" value="ECO:0007669"/>
    <property type="project" value="InterPro"/>
</dbReference>
<dbReference type="SUPFAM" id="SSF52540">
    <property type="entry name" value="P-loop containing nucleoside triphosphate hydrolases"/>
    <property type="match status" value="1"/>
</dbReference>
<evidence type="ECO:0000313" key="3">
    <source>
        <dbReference type="Proteomes" id="UP000182121"/>
    </source>
</evidence>
<organism evidence="2 3">
    <name type="scientific">Enterocloster clostridioformis</name>
    <dbReference type="NCBI Taxonomy" id="1531"/>
    <lineage>
        <taxon>Bacteria</taxon>
        <taxon>Bacillati</taxon>
        <taxon>Bacillota</taxon>
        <taxon>Clostridia</taxon>
        <taxon>Lachnospirales</taxon>
        <taxon>Lachnospiraceae</taxon>
        <taxon>Enterocloster</taxon>
    </lineage>
</organism>
<dbReference type="RefSeq" id="WP_002571423.1">
    <property type="nucleotide sequence ID" value="NZ_FOIO01000058.1"/>
</dbReference>
<dbReference type="InterPro" id="IPR003959">
    <property type="entry name" value="ATPase_AAA_core"/>
</dbReference>
<dbReference type="EMBL" id="FOIO01000058">
    <property type="protein sequence ID" value="SEU10101.1"/>
    <property type="molecule type" value="Genomic_DNA"/>
</dbReference>
<dbReference type="Pfam" id="PF13304">
    <property type="entry name" value="AAA_21"/>
    <property type="match status" value="1"/>
</dbReference>
<comment type="caution">
    <text evidence="2">The sequence shown here is derived from an EMBL/GenBank/DDBJ whole genome shotgun (WGS) entry which is preliminary data.</text>
</comment>
<name>A0A1I0JKE4_9FIRM</name>
<evidence type="ECO:0000313" key="2">
    <source>
        <dbReference type="EMBL" id="SEU10101.1"/>
    </source>
</evidence>
<dbReference type="InterPro" id="IPR027417">
    <property type="entry name" value="P-loop_NTPase"/>
</dbReference>
<evidence type="ECO:0000259" key="1">
    <source>
        <dbReference type="Pfam" id="PF13304"/>
    </source>
</evidence>